<dbReference type="InterPro" id="IPR051797">
    <property type="entry name" value="TrmB-like"/>
</dbReference>
<dbReference type="InterPro" id="IPR036390">
    <property type="entry name" value="WH_DNA-bd_sf"/>
</dbReference>
<accession>A0A1G2BNP0</accession>
<comment type="caution">
    <text evidence="2">The sequence shown here is derived from an EMBL/GenBank/DDBJ whole genome shotgun (WGS) entry which is preliminary data.</text>
</comment>
<dbReference type="EMBL" id="MHKN01000058">
    <property type="protein sequence ID" value="OGY90744.1"/>
    <property type="molecule type" value="Genomic_DNA"/>
</dbReference>
<dbReference type="CDD" id="cd00090">
    <property type="entry name" value="HTH_ARSR"/>
    <property type="match status" value="1"/>
</dbReference>
<feature type="domain" description="Transcription regulator TrmB N-terminal" evidence="1">
    <location>
        <begin position="6"/>
        <end position="73"/>
    </location>
</feature>
<gene>
    <name evidence="2" type="ORF">A3B31_03740</name>
</gene>
<evidence type="ECO:0000313" key="3">
    <source>
        <dbReference type="Proteomes" id="UP000177349"/>
    </source>
</evidence>
<evidence type="ECO:0000313" key="2">
    <source>
        <dbReference type="EMBL" id="OGY90744.1"/>
    </source>
</evidence>
<evidence type="ECO:0000259" key="1">
    <source>
        <dbReference type="Pfam" id="PF01978"/>
    </source>
</evidence>
<dbReference type="InterPro" id="IPR011991">
    <property type="entry name" value="ArsR-like_HTH"/>
</dbReference>
<dbReference type="InterPro" id="IPR036388">
    <property type="entry name" value="WH-like_DNA-bd_sf"/>
</dbReference>
<dbReference type="InterPro" id="IPR002831">
    <property type="entry name" value="Tscrpt_reg_TrmB_N"/>
</dbReference>
<name>A0A1G2BNP0_9BACT</name>
<dbReference type="AlphaFoldDB" id="A0A1G2BNP0"/>
<dbReference type="SUPFAM" id="SSF46785">
    <property type="entry name" value="Winged helix' DNA-binding domain"/>
    <property type="match status" value="1"/>
</dbReference>
<dbReference type="PANTHER" id="PTHR34293">
    <property type="entry name" value="HTH-TYPE TRANSCRIPTIONAL REGULATOR TRMBL2"/>
    <property type="match status" value="1"/>
</dbReference>
<dbReference type="Proteomes" id="UP000177349">
    <property type="component" value="Unassembled WGS sequence"/>
</dbReference>
<dbReference type="Pfam" id="PF01978">
    <property type="entry name" value="TrmB"/>
    <property type="match status" value="1"/>
</dbReference>
<proteinExistence type="predicted"/>
<reference evidence="2 3" key="1">
    <citation type="journal article" date="2016" name="Nat. Commun.">
        <title>Thousands of microbial genomes shed light on interconnected biogeochemical processes in an aquifer system.</title>
        <authorList>
            <person name="Anantharaman K."/>
            <person name="Brown C.T."/>
            <person name="Hug L.A."/>
            <person name="Sharon I."/>
            <person name="Castelle C.J."/>
            <person name="Probst A.J."/>
            <person name="Thomas B.C."/>
            <person name="Singh A."/>
            <person name="Wilkins M.J."/>
            <person name="Karaoz U."/>
            <person name="Brodie E.L."/>
            <person name="Williams K.H."/>
            <person name="Hubbard S.S."/>
            <person name="Banfield J.F."/>
        </authorList>
    </citation>
    <scope>NUCLEOTIDE SEQUENCE [LARGE SCALE GENOMIC DNA]</scope>
</reference>
<sequence>MITKVLKELGILPSANRVYKQLLEYGPSPARRLAENLGIPRPSVYDSLKQLIQKGLVIEREEGSKKIFQADDPKNLPRLIRSKIEELEQDEKEITQLVPSFIKQEKSSEPQIKFYPGVDGVKQILYDILWHNNAEVLTMWPFKEMVVVLGDDHLANFNRQRIRRKISIRAIWPRDKAVALKDYPFIGIGKGHLRELRLAPQKMIWEMGHAIYDDKVSFISSRKESFGFIVHSSDFAELMRTQFEVIWSASKSVKAEPQWSEEFLKTI</sequence>
<protein>
    <recommendedName>
        <fullName evidence="1">Transcription regulator TrmB N-terminal domain-containing protein</fullName>
    </recommendedName>
</protein>
<dbReference type="PANTHER" id="PTHR34293:SF1">
    <property type="entry name" value="HTH-TYPE TRANSCRIPTIONAL REGULATOR TRMBL2"/>
    <property type="match status" value="1"/>
</dbReference>
<organism evidence="2 3">
    <name type="scientific">Candidatus Komeilibacteria bacterium RIFCSPLOWO2_01_FULL_53_11</name>
    <dbReference type="NCBI Taxonomy" id="1798552"/>
    <lineage>
        <taxon>Bacteria</taxon>
        <taxon>Candidatus Komeiliibacteriota</taxon>
    </lineage>
</organism>
<dbReference type="Gene3D" id="1.10.10.10">
    <property type="entry name" value="Winged helix-like DNA-binding domain superfamily/Winged helix DNA-binding domain"/>
    <property type="match status" value="1"/>
</dbReference>